<evidence type="ECO:0000259" key="1">
    <source>
        <dbReference type="Pfam" id="PF22936"/>
    </source>
</evidence>
<proteinExistence type="predicted"/>
<dbReference type="Gramene" id="C.cajan_11267.t">
    <property type="protein sequence ID" value="C.cajan_11267.t.cds1"/>
    <property type="gene ID" value="C.cajan_11267"/>
</dbReference>
<gene>
    <name evidence="2" type="ORF">KK1_011594</name>
</gene>
<reference evidence="2 3" key="1">
    <citation type="journal article" date="2012" name="Nat. Biotechnol.">
        <title>Draft genome sequence of pigeonpea (Cajanus cajan), an orphan legume crop of resource-poor farmers.</title>
        <authorList>
            <person name="Varshney R.K."/>
            <person name="Chen W."/>
            <person name="Li Y."/>
            <person name="Bharti A.K."/>
            <person name="Saxena R.K."/>
            <person name="Schlueter J.A."/>
            <person name="Donoghue M.T."/>
            <person name="Azam S."/>
            <person name="Fan G."/>
            <person name="Whaley A.M."/>
            <person name="Farmer A.D."/>
            <person name="Sheridan J."/>
            <person name="Iwata A."/>
            <person name="Tuteja R."/>
            <person name="Penmetsa R.V."/>
            <person name="Wu W."/>
            <person name="Upadhyaya H.D."/>
            <person name="Yang S.P."/>
            <person name="Shah T."/>
            <person name="Saxena K.B."/>
            <person name="Michael T."/>
            <person name="McCombie W.R."/>
            <person name="Yang B."/>
            <person name="Zhang G."/>
            <person name="Yang H."/>
            <person name="Wang J."/>
            <person name="Spillane C."/>
            <person name="Cook D.R."/>
            <person name="May G.D."/>
            <person name="Xu X."/>
            <person name="Jackson S.A."/>
        </authorList>
    </citation>
    <scope>NUCLEOTIDE SEQUENCE [LARGE SCALE GENOMIC DNA]</scope>
    <source>
        <strain evidence="3">cv. Asha</strain>
    </source>
</reference>
<dbReference type="InterPro" id="IPR054722">
    <property type="entry name" value="PolX-like_BBD"/>
</dbReference>
<evidence type="ECO:0000313" key="3">
    <source>
        <dbReference type="Proteomes" id="UP000075243"/>
    </source>
</evidence>
<keyword evidence="3" id="KW-1185">Reference proteome</keyword>
<feature type="domain" description="Retrovirus-related Pol polyprotein from transposon TNT 1-94-like beta-barrel" evidence="1">
    <location>
        <begin position="13"/>
        <end position="84"/>
    </location>
</feature>
<dbReference type="Pfam" id="PF22936">
    <property type="entry name" value="Pol_BBD"/>
    <property type="match status" value="1"/>
</dbReference>
<dbReference type="Proteomes" id="UP000075243">
    <property type="component" value="Chromosome 6"/>
</dbReference>
<name>A0A151TE78_CAJCA</name>
<sequence length="101" mass="11397">MSTPGINLFQSSWILDSRVTDHVFPSKSYFSSLVSIKPVSVKLPNNQYVFASYSGTIHLGNLTLYNALYVPDFFVHLISIQKLVTTLNCIVIFCEYDCIIV</sequence>
<protein>
    <recommendedName>
        <fullName evidence="1">Retrovirus-related Pol polyprotein from transposon TNT 1-94-like beta-barrel domain-containing protein</fullName>
    </recommendedName>
</protein>
<dbReference type="AlphaFoldDB" id="A0A151TE78"/>
<dbReference type="EMBL" id="CM003608">
    <property type="protein sequence ID" value="KYP65361.1"/>
    <property type="molecule type" value="Genomic_DNA"/>
</dbReference>
<evidence type="ECO:0000313" key="2">
    <source>
        <dbReference type="EMBL" id="KYP65361.1"/>
    </source>
</evidence>
<organism evidence="2 3">
    <name type="scientific">Cajanus cajan</name>
    <name type="common">Pigeon pea</name>
    <name type="synonym">Cajanus indicus</name>
    <dbReference type="NCBI Taxonomy" id="3821"/>
    <lineage>
        <taxon>Eukaryota</taxon>
        <taxon>Viridiplantae</taxon>
        <taxon>Streptophyta</taxon>
        <taxon>Embryophyta</taxon>
        <taxon>Tracheophyta</taxon>
        <taxon>Spermatophyta</taxon>
        <taxon>Magnoliopsida</taxon>
        <taxon>eudicotyledons</taxon>
        <taxon>Gunneridae</taxon>
        <taxon>Pentapetalae</taxon>
        <taxon>rosids</taxon>
        <taxon>fabids</taxon>
        <taxon>Fabales</taxon>
        <taxon>Fabaceae</taxon>
        <taxon>Papilionoideae</taxon>
        <taxon>50 kb inversion clade</taxon>
        <taxon>NPAAA clade</taxon>
        <taxon>indigoferoid/millettioid clade</taxon>
        <taxon>Phaseoleae</taxon>
        <taxon>Cajanus</taxon>
    </lineage>
</organism>
<accession>A0A151TE78</accession>